<evidence type="ECO:0000313" key="2">
    <source>
        <dbReference type="EMBL" id="PVU86221.1"/>
    </source>
</evidence>
<reference evidence="2 4" key="1">
    <citation type="journal article" date="2018" name="MBio">
        <title>Comparative Genomics Reveals the Core Gene Toolbox for the Fungus-Insect Symbiosis.</title>
        <authorList>
            <person name="Wang Y."/>
            <person name="Stata M."/>
            <person name="Wang W."/>
            <person name="Stajich J.E."/>
            <person name="White M.M."/>
            <person name="Moncalvo J.M."/>
        </authorList>
    </citation>
    <scope>NUCLEOTIDE SEQUENCE [LARGE SCALE GENOMIC DNA]</scope>
    <source>
        <strain evidence="2 4">SC-DP-2</strain>
    </source>
</reference>
<evidence type="ECO:0000256" key="1">
    <source>
        <dbReference type="SAM" id="MobiDB-lite"/>
    </source>
</evidence>
<keyword evidence="4" id="KW-1185">Reference proteome</keyword>
<dbReference type="EMBL" id="MBFS01002379">
    <property type="protein sequence ID" value="PVU98409.1"/>
    <property type="molecule type" value="Genomic_DNA"/>
</dbReference>
<accession>A0A2T9Y1L1</accession>
<evidence type="ECO:0000313" key="4">
    <source>
        <dbReference type="Proteomes" id="UP000245609"/>
    </source>
</evidence>
<comment type="caution">
    <text evidence="2">The sequence shown here is derived from an EMBL/GenBank/DDBJ whole genome shotgun (WGS) entry which is preliminary data.</text>
</comment>
<feature type="compositionally biased region" description="Polar residues" evidence="1">
    <location>
        <begin position="22"/>
        <end position="35"/>
    </location>
</feature>
<dbReference type="Proteomes" id="UP000245609">
    <property type="component" value="Unassembled WGS sequence"/>
</dbReference>
<gene>
    <name evidence="3" type="ORF">BB560_005675</name>
    <name evidence="2" type="ORF">BB560_006790</name>
</gene>
<sequence>MHPVPKSAVKINQENILSSVARSQQYGPNKLNTTNHDPHHRSLTTKKTIFQSTLNPEITQTPLNSKVSNKIPNTTVIKAKINTIKKQSFLKSVNRDEDSLSNSNIELEYSAPKSANDVFSPLEEYGFEFDPSPFGGQISLSHYSPKNNLEYDYFASNQDSLDNEITIPFSQVFFSEKQDFHLALSSIDAQSLIFEDFSLVQTPANLKPELY</sequence>
<name>A0A2T9Y1L1_9FUNG</name>
<protein>
    <submittedName>
        <fullName evidence="2">Uncharacterized protein</fullName>
    </submittedName>
</protein>
<evidence type="ECO:0000313" key="3">
    <source>
        <dbReference type="EMBL" id="PVU98409.1"/>
    </source>
</evidence>
<dbReference type="EMBL" id="MBFS01003517">
    <property type="protein sequence ID" value="PVU86221.1"/>
    <property type="molecule type" value="Genomic_DNA"/>
</dbReference>
<feature type="region of interest" description="Disordered" evidence="1">
    <location>
        <begin position="22"/>
        <end position="43"/>
    </location>
</feature>
<dbReference type="AlphaFoldDB" id="A0A2T9Y1L1"/>
<organism evidence="2 4">
    <name type="scientific">Smittium megazygosporum</name>
    <dbReference type="NCBI Taxonomy" id="133381"/>
    <lineage>
        <taxon>Eukaryota</taxon>
        <taxon>Fungi</taxon>
        <taxon>Fungi incertae sedis</taxon>
        <taxon>Zoopagomycota</taxon>
        <taxon>Kickxellomycotina</taxon>
        <taxon>Harpellomycetes</taxon>
        <taxon>Harpellales</taxon>
        <taxon>Legeriomycetaceae</taxon>
        <taxon>Smittium</taxon>
    </lineage>
</organism>
<proteinExistence type="predicted"/>